<evidence type="ECO:0000313" key="3">
    <source>
        <dbReference type="EMBL" id="OEU96949.1"/>
    </source>
</evidence>
<evidence type="ECO:0000256" key="1">
    <source>
        <dbReference type="ARBA" id="ARBA00006845"/>
    </source>
</evidence>
<dbReference type="CDD" id="cd05141">
    <property type="entry name" value="Barstar_evA4336-like"/>
    <property type="match status" value="1"/>
</dbReference>
<keyword evidence="4" id="KW-1185">Reference proteome</keyword>
<dbReference type="SUPFAM" id="SSF52038">
    <property type="entry name" value="Barstar-related"/>
    <property type="match status" value="1"/>
</dbReference>
<comment type="similarity">
    <text evidence="1">Belongs to the barstar family.</text>
</comment>
<dbReference type="RefSeq" id="WP_070197803.1">
    <property type="nucleotide sequence ID" value="NZ_LJGU01000133.1"/>
</dbReference>
<evidence type="ECO:0000259" key="2">
    <source>
        <dbReference type="Pfam" id="PF01337"/>
    </source>
</evidence>
<reference evidence="3 4" key="1">
    <citation type="journal article" date="2016" name="Front. Microbiol.">
        <title>Comparative Genomics Analysis of Streptomyces Species Reveals Their Adaptation to the Marine Environment and Their Diversity at the Genomic Level.</title>
        <authorList>
            <person name="Tian X."/>
            <person name="Zhang Z."/>
            <person name="Yang T."/>
            <person name="Chen M."/>
            <person name="Li J."/>
            <person name="Chen F."/>
            <person name="Yang J."/>
            <person name="Li W."/>
            <person name="Zhang B."/>
            <person name="Zhang Z."/>
            <person name="Wu J."/>
            <person name="Zhang C."/>
            <person name="Long L."/>
            <person name="Xiao J."/>
        </authorList>
    </citation>
    <scope>NUCLEOTIDE SEQUENCE [LARGE SCALE GENOMIC DNA]</scope>
    <source>
        <strain evidence="3 4">SCSIO 02100</strain>
    </source>
</reference>
<dbReference type="InterPro" id="IPR035905">
    <property type="entry name" value="Barstar-like_sf"/>
</dbReference>
<name>A0A1E7JZ52_9ACTN</name>
<proteinExistence type="inferred from homology"/>
<dbReference type="Pfam" id="PF01337">
    <property type="entry name" value="Barstar"/>
    <property type="match status" value="1"/>
</dbReference>
<comment type="caution">
    <text evidence="3">The sequence shown here is derived from an EMBL/GenBank/DDBJ whole genome shotgun (WGS) entry which is preliminary data.</text>
</comment>
<sequence length="143" mass="15206">MTSPAQLPDLPDDGLSGLFEGTVPPGVYRVPSIGPEALLQAQAENWQAAVVDLGGVTDKAGFLEACVLGLELPDWFGRNWDALADCLTDLSWLGEPAGYLVLTSGWSDFERFSPRDAHSAAEIFSAAVGYWAVRDSPLAVLLG</sequence>
<protein>
    <recommendedName>
        <fullName evidence="2">Barstar (barnase inhibitor) domain-containing protein</fullName>
    </recommendedName>
</protein>
<organism evidence="3 4">
    <name type="scientific">Streptomyces oceani</name>
    <dbReference type="NCBI Taxonomy" id="1075402"/>
    <lineage>
        <taxon>Bacteria</taxon>
        <taxon>Bacillati</taxon>
        <taxon>Actinomycetota</taxon>
        <taxon>Actinomycetes</taxon>
        <taxon>Kitasatosporales</taxon>
        <taxon>Streptomycetaceae</taxon>
        <taxon>Streptomyces</taxon>
    </lineage>
</organism>
<gene>
    <name evidence="3" type="ORF">AN216_17800</name>
</gene>
<dbReference type="EMBL" id="LJGU01000133">
    <property type="protein sequence ID" value="OEU96949.1"/>
    <property type="molecule type" value="Genomic_DNA"/>
</dbReference>
<accession>A0A1E7JZ52</accession>
<dbReference type="Gene3D" id="3.30.370.10">
    <property type="entry name" value="Barstar-like"/>
    <property type="match status" value="1"/>
</dbReference>
<dbReference type="AlphaFoldDB" id="A0A1E7JZ52"/>
<dbReference type="Proteomes" id="UP000176101">
    <property type="component" value="Unassembled WGS sequence"/>
</dbReference>
<dbReference type="STRING" id="1075402.AN216_17800"/>
<evidence type="ECO:0000313" key="4">
    <source>
        <dbReference type="Proteomes" id="UP000176101"/>
    </source>
</evidence>
<dbReference type="OrthoDB" id="5184890at2"/>
<feature type="domain" description="Barstar (barnase inhibitor)" evidence="2">
    <location>
        <begin position="47"/>
        <end position="142"/>
    </location>
</feature>
<dbReference type="PATRIC" id="fig|1075402.3.peg.4712"/>
<dbReference type="InterPro" id="IPR000468">
    <property type="entry name" value="Barstar"/>
</dbReference>